<feature type="domain" description="Thioredoxin" evidence="5">
    <location>
        <begin position="44"/>
        <end position="182"/>
    </location>
</feature>
<dbReference type="PROSITE" id="PS51257">
    <property type="entry name" value="PROKAR_LIPOPROTEIN"/>
    <property type="match status" value="1"/>
</dbReference>
<dbReference type="PROSITE" id="PS00194">
    <property type="entry name" value="THIOREDOXIN_1"/>
    <property type="match status" value="1"/>
</dbReference>
<dbReference type="PANTHER" id="PTHR42852">
    <property type="entry name" value="THIOL:DISULFIDE INTERCHANGE PROTEIN DSBE"/>
    <property type="match status" value="1"/>
</dbReference>
<reference evidence="6" key="1">
    <citation type="journal article" date="2020" name="mSystems">
        <title>Genome- and Community-Level Interaction Insights into Carbon Utilization and Element Cycling Functions of Hydrothermarchaeota in Hydrothermal Sediment.</title>
        <authorList>
            <person name="Zhou Z."/>
            <person name="Liu Y."/>
            <person name="Xu W."/>
            <person name="Pan J."/>
            <person name="Luo Z.H."/>
            <person name="Li M."/>
        </authorList>
    </citation>
    <scope>NUCLEOTIDE SEQUENCE [LARGE SCALE GENOMIC DNA]</scope>
    <source>
        <strain evidence="6">HyVt-74</strain>
    </source>
</reference>
<dbReference type="SUPFAM" id="SSF52833">
    <property type="entry name" value="Thioredoxin-like"/>
    <property type="match status" value="1"/>
</dbReference>
<dbReference type="Gene3D" id="3.40.30.10">
    <property type="entry name" value="Glutaredoxin"/>
    <property type="match status" value="1"/>
</dbReference>
<dbReference type="InterPro" id="IPR050553">
    <property type="entry name" value="Thioredoxin_ResA/DsbE_sf"/>
</dbReference>
<keyword evidence="4" id="KW-0676">Redox-active center</keyword>
<dbReference type="InterPro" id="IPR036249">
    <property type="entry name" value="Thioredoxin-like_sf"/>
</dbReference>
<accession>A0A7C5H624</accession>
<dbReference type="GO" id="GO:0030313">
    <property type="term" value="C:cell envelope"/>
    <property type="evidence" value="ECO:0007669"/>
    <property type="project" value="UniProtKB-SubCell"/>
</dbReference>
<organism evidence="6">
    <name type="scientific">candidate division WOR-3 bacterium</name>
    <dbReference type="NCBI Taxonomy" id="2052148"/>
    <lineage>
        <taxon>Bacteria</taxon>
        <taxon>Bacteria division WOR-3</taxon>
    </lineage>
</organism>
<evidence type="ECO:0000313" key="6">
    <source>
        <dbReference type="EMBL" id="HHE04947.1"/>
    </source>
</evidence>
<protein>
    <submittedName>
        <fullName evidence="6">TlpA family protein disulfide reductase</fullName>
    </submittedName>
</protein>
<keyword evidence="2" id="KW-0201">Cytochrome c-type biogenesis</keyword>
<dbReference type="PANTHER" id="PTHR42852:SF6">
    <property type="entry name" value="THIOL:DISULFIDE INTERCHANGE PROTEIN DSBE"/>
    <property type="match status" value="1"/>
</dbReference>
<evidence type="ECO:0000256" key="4">
    <source>
        <dbReference type="ARBA" id="ARBA00023284"/>
    </source>
</evidence>
<dbReference type="GO" id="GO:0017004">
    <property type="term" value="P:cytochrome complex assembly"/>
    <property type="evidence" value="ECO:0007669"/>
    <property type="project" value="UniProtKB-KW"/>
</dbReference>
<sequence>MRRLLIILIVMAVFVGSGCKKNSEGSAGKKSSSEEVNIHNDSSIEEEDTGVDFTLMGIDGKTYNMKNFRGKVVLLDFWASWCGPCKISIPHFEKLYSQYKDEGFIVFGIGLENAQNLIRASKVLKINYPVLQGTQEIAQAFRIRAIPTTFLLDKRGKIVYAQVGFNSSLPAILSHKIDSLIGG</sequence>
<dbReference type="Pfam" id="PF00578">
    <property type="entry name" value="AhpC-TSA"/>
    <property type="match status" value="1"/>
</dbReference>
<dbReference type="GO" id="GO:0016491">
    <property type="term" value="F:oxidoreductase activity"/>
    <property type="evidence" value="ECO:0007669"/>
    <property type="project" value="InterPro"/>
</dbReference>
<proteinExistence type="predicted"/>
<comment type="caution">
    <text evidence="6">The sequence shown here is derived from an EMBL/GenBank/DDBJ whole genome shotgun (WGS) entry which is preliminary data.</text>
</comment>
<dbReference type="InterPro" id="IPR017937">
    <property type="entry name" value="Thioredoxin_CS"/>
</dbReference>
<evidence type="ECO:0000256" key="1">
    <source>
        <dbReference type="ARBA" id="ARBA00004196"/>
    </source>
</evidence>
<keyword evidence="3" id="KW-1015">Disulfide bond</keyword>
<evidence type="ECO:0000259" key="5">
    <source>
        <dbReference type="PROSITE" id="PS51352"/>
    </source>
</evidence>
<comment type="subcellular location">
    <subcellularLocation>
        <location evidence="1">Cell envelope</location>
    </subcellularLocation>
</comment>
<gene>
    <name evidence="6" type="ORF">ENL19_02665</name>
</gene>
<dbReference type="AlphaFoldDB" id="A0A7C5H624"/>
<dbReference type="InterPro" id="IPR000866">
    <property type="entry name" value="AhpC/TSA"/>
</dbReference>
<dbReference type="Proteomes" id="UP000886110">
    <property type="component" value="Unassembled WGS sequence"/>
</dbReference>
<dbReference type="GO" id="GO:0016209">
    <property type="term" value="F:antioxidant activity"/>
    <property type="evidence" value="ECO:0007669"/>
    <property type="project" value="InterPro"/>
</dbReference>
<dbReference type="InterPro" id="IPR013766">
    <property type="entry name" value="Thioredoxin_domain"/>
</dbReference>
<dbReference type="PROSITE" id="PS51352">
    <property type="entry name" value="THIOREDOXIN_2"/>
    <property type="match status" value="1"/>
</dbReference>
<dbReference type="EMBL" id="DRTB01000202">
    <property type="protein sequence ID" value="HHE04947.1"/>
    <property type="molecule type" value="Genomic_DNA"/>
</dbReference>
<name>A0A7C5H624_UNCW3</name>
<evidence type="ECO:0000256" key="3">
    <source>
        <dbReference type="ARBA" id="ARBA00023157"/>
    </source>
</evidence>
<dbReference type="CDD" id="cd02966">
    <property type="entry name" value="TlpA_like_family"/>
    <property type="match status" value="1"/>
</dbReference>
<evidence type="ECO:0000256" key="2">
    <source>
        <dbReference type="ARBA" id="ARBA00022748"/>
    </source>
</evidence>